<gene>
    <name evidence="2" type="ORF">LTR09_009124</name>
</gene>
<comment type="caution">
    <text evidence="2">The sequence shown here is derived from an EMBL/GenBank/DDBJ whole genome shotgun (WGS) entry which is preliminary data.</text>
</comment>
<accession>A0AAJ0GC21</accession>
<proteinExistence type="predicted"/>
<name>A0AAJ0GC21_9PEZI</name>
<feature type="compositionally biased region" description="Polar residues" evidence="1">
    <location>
        <begin position="77"/>
        <end position="89"/>
    </location>
</feature>
<evidence type="ECO:0000313" key="2">
    <source>
        <dbReference type="EMBL" id="KAK3049702.1"/>
    </source>
</evidence>
<organism evidence="2 3">
    <name type="scientific">Extremus antarcticus</name>
    <dbReference type="NCBI Taxonomy" id="702011"/>
    <lineage>
        <taxon>Eukaryota</taxon>
        <taxon>Fungi</taxon>
        <taxon>Dikarya</taxon>
        <taxon>Ascomycota</taxon>
        <taxon>Pezizomycotina</taxon>
        <taxon>Dothideomycetes</taxon>
        <taxon>Dothideomycetidae</taxon>
        <taxon>Mycosphaerellales</taxon>
        <taxon>Extremaceae</taxon>
        <taxon>Extremus</taxon>
    </lineage>
</organism>
<dbReference type="AlphaFoldDB" id="A0AAJ0GC21"/>
<dbReference type="EMBL" id="JAWDJX010000038">
    <property type="protein sequence ID" value="KAK3049702.1"/>
    <property type="molecule type" value="Genomic_DNA"/>
</dbReference>
<protein>
    <submittedName>
        <fullName evidence="2">Uncharacterized protein</fullName>
    </submittedName>
</protein>
<evidence type="ECO:0000256" key="1">
    <source>
        <dbReference type="SAM" id="MobiDB-lite"/>
    </source>
</evidence>
<reference evidence="2" key="1">
    <citation type="submission" date="2023-04" db="EMBL/GenBank/DDBJ databases">
        <title>Black Yeasts Isolated from many extreme environments.</title>
        <authorList>
            <person name="Coleine C."/>
            <person name="Stajich J.E."/>
            <person name="Selbmann L."/>
        </authorList>
    </citation>
    <scope>NUCLEOTIDE SEQUENCE</scope>
    <source>
        <strain evidence="2">CCFEE 5312</strain>
    </source>
</reference>
<dbReference type="Proteomes" id="UP001271007">
    <property type="component" value="Unassembled WGS sequence"/>
</dbReference>
<sequence>MKQSGREFSFATPDRFHDALRAQIGYLRRKNKYHSYFYARTIKQTRTPALPAKHNPTKTTLTGAQPATAISVEDCQSESFLPTTTTKASSRPVPPTSSQTPKKEPPKPKIPEWVSHLSEEDQQTVRSRFALIEELKVKYPYCYLGPAMKNDYREVGVAQAGTTHVD</sequence>
<keyword evidence="3" id="KW-1185">Reference proteome</keyword>
<evidence type="ECO:0000313" key="3">
    <source>
        <dbReference type="Proteomes" id="UP001271007"/>
    </source>
</evidence>
<feature type="region of interest" description="Disordered" evidence="1">
    <location>
        <begin position="48"/>
        <end position="111"/>
    </location>
</feature>
<feature type="compositionally biased region" description="Basic and acidic residues" evidence="1">
    <location>
        <begin position="101"/>
        <end position="110"/>
    </location>
</feature>